<feature type="transmembrane region" description="Helical" evidence="1">
    <location>
        <begin position="94"/>
        <end position="114"/>
    </location>
</feature>
<dbReference type="RefSeq" id="WP_145360048.1">
    <property type="nucleotide sequence ID" value="NZ_CP036265.1"/>
</dbReference>
<organism evidence="3 4">
    <name type="scientific">Alienimonas californiensis</name>
    <dbReference type="NCBI Taxonomy" id="2527989"/>
    <lineage>
        <taxon>Bacteria</taxon>
        <taxon>Pseudomonadati</taxon>
        <taxon>Planctomycetota</taxon>
        <taxon>Planctomycetia</taxon>
        <taxon>Planctomycetales</taxon>
        <taxon>Planctomycetaceae</taxon>
        <taxon>Alienimonas</taxon>
    </lineage>
</organism>
<dbReference type="Proteomes" id="UP000318741">
    <property type="component" value="Chromosome"/>
</dbReference>
<dbReference type="AlphaFoldDB" id="A0A517PCN7"/>
<gene>
    <name evidence="3" type="ORF">CA12_32600</name>
</gene>
<feature type="transmembrane region" description="Helical" evidence="1">
    <location>
        <begin position="226"/>
        <end position="245"/>
    </location>
</feature>
<evidence type="ECO:0000313" key="3">
    <source>
        <dbReference type="EMBL" id="QDT17148.1"/>
    </source>
</evidence>
<keyword evidence="1" id="KW-0472">Membrane</keyword>
<sequence length="294" mass="30278">MSHVTVFCFLASYAVALTADALRLWGRTVALRWIAWIAAAAGLLAHTWYLALRYTGEWGEAAAAEPWGGRAWILALAWLGAAYYVVATGVERRSALGVFLWPLVLGLVACSYAVPAGPVSLFGEAGGAGGAVRAWAILHAALLLGGLLGVLAGVVTSAMYLVHHRRLRAGKFDPDAVPLFSLERLDRWNRGAVAVAVPLLVLGVTIGLGLVVAGGEGAVGGLWDPVVIGTTLGVFAAGLAVGGFVRRKGQAGRGVALRTLLAFGFLLVTVVGLQVLAGDGGLLESWHAGGGATP</sequence>
<evidence type="ECO:0000256" key="1">
    <source>
        <dbReference type="SAM" id="Phobius"/>
    </source>
</evidence>
<feature type="transmembrane region" description="Helical" evidence="1">
    <location>
        <begin position="71"/>
        <end position="87"/>
    </location>
</feature>
<evidence type="ECO:0000313" key="4">
    <source>
        <dbReference type="Proteomes" id="UP000318741"/>
    </source>
</evidence>
<evidence type="ECO:0000259" key="2">
    <source>
        <dbReference type="Pfam" id="PF01578"/>
    </source>
</evidence>
<name>A0A517PCN7_9PLAN</name>
<proteinExistence type="predicted"/>
<protein>
    <submittedName>
        <fullName evidence="3">Cytochrome C assembly protein</fullName>
    </submittedName>
</protein>
<feature type="transmembrane region" description="Helical" evidence="1">
    <location>
        <begin position="257"/>
        <end position="277"/>
    </location>
</feature>
<dbReference type="GO" id="GO:0017004">
    <property type="term" value="P:cytochrome complex assembly"/>
    <property type="evidence" value="ECO:0007669"/>
    <property type="project" value="InterPro"/>
</dbReference>
<feature type="transmembrane region" description="Helical" evidence="1">
    <location>
        <begin position="192"/>
        <end position="214"/>
    </location>
</feature>
<feature type="domain" description="Cytochrome c assembly protein" evidence="2">
    <location>
        <begin position="73"/>
        <end position="274"/>
    </location>
</feature>
<dbReference type="GO" id="GO:0020037">
    <property type="term" value="F:heme binding"/>
    <property type="evidence" value="ECO:0007669"/>
    <property type="project" value="InterPro"/>
</dbReference>
<dbReference type="InterPro" id="IPR002541">
    <property type="entry name" value="Cyt_c_assembly"/>
</dbReference>
<keyword evidence="1" id="KW-1133">Transmembrane helix</keyword>
<keyword evidence="1" id="KW-0812">Transmembrane</keyword>
<dbReference type="Pfam" id="PF01578">
    <property type="entry name" value="Cytochrom_C_asm"/>
    <property type="match status" value="1"/>
</dbReference>
<feature type="transmembrane region" description="Helical" evidence="1">
    <location>
        <begin position="134"/>
        <end position="162"/>
    </location>
</feature>
<dbReference type="EMBL" id="CP036265">
    <property type="protein sequence ID" value="QDT17148.1"/>
    <property type="molecule type" value="Genomic_DNA"/>
</dbReference>
<reference evidence="3 4" key="1">
    <citation type="submission" date="2019-02" db="EMBL/GenBank/DDBJ databases">
        <title>Deep-cultivation of Planctomycetes and their phenomic and genomic characterization uncovers novel biology.</title>
        <authorList>
            <person name="Wiegand S."/>
            <person name="Jogler M."/>
            <person name="Boedeker C."/>
            <person name="Pinto D."/>
            <person name="Vollmers J."/>
            <person name="Rivas-Marin E."/>
            <person name="Kohn T."/>
            <person name="Peeters S.H."/>
            <person name="Heuer A."/>
            <person name="Rast P."/>
            <person name="Oberbeckmann S."/>
            <person name="Bunk B."/>
            <person name="Jeske O."/>
            <person name="Meyerdierks A."/>
            <person name="Storesund J.E."/>
            <person name="Kallscheuer N."/>
            <person name="Luecker S."/>
            <person name="Lage O.M."/>
            <person name="Pohl T."/>
            <person name="Merkel B.J."/>
            <person name="Hornburger P."/>
            <person name="Mueller R.-W."/>
            <person name="Bruemmer F."/>
            <person name="Labrenz M."/>
            <person name="Spormann A.M."/>
            <person name="Op den Camp H."/>
            <person name="Overmann J."/>
            <person name="Amann R."/>
            <person name="Jetten M.S.M."/>
            <person name="Mascher T."/>
            <person name="Medema M.H."/>
            <person name="Devos D.P."/>
            <person name="Kaster A.-K."/>
            <person name="Ovreas L."/>
            <person name="Rohde M."/>
            <person name="Galperin M.Y."/>
            <person name="Jogler C."/>
        </authorList>
    </citation>
    <scope>NUCLEOTIDE SEQUENCE [LARGE SCALE GENOMIC DNA]</scope>
    <source>
        <strain evidence="3 4">CA12</strain>
    </source>
</reference>
<dbReference type="OrthoDB" id="257620at2"/>
<keyword evidence="4" id="KW-1185">Reference proteome</keyword>
<accession>A0A517PCN7</accession>
<dbReference type="KEGG" id="acaf:CA12_32600"/>
<feature type="transmembrane region" description="Helical" evidence="1">
    <location>
        <begin position="6"/>
        <end position="26"/>
    </location>
</feature>
<feature type="transmembrane region" description="Helical" evidence="1">
    <location>
        <begin position="33"/>
        <end position="51"/>
    </location>
</feature>